<feature type="binding site" evidence="7">
    <location>
        <position position="52"/>
    </location>
    <ligand>
        <name>Zn(2+)</name>
        <dbReference type="ChEBI" id="CHEBI:29105"/>
        <label>1</label>
    </ligand>
</feature>
<comment type="subunit">
    <text evidence="7">Monomer.</text>
</comment>
<dbReference type="Gene3D" id="3.60.15.10">
    <property type="entry name" value="Ribonuclease Z/Hydroxyacylglutathione hydrolase-like"/>
    <property type="match status" value="1"/>
</dbReference>
<dbReference type="InterPro" id="IPR035680">
    <property type="entry name" value="Clx_II_MBL"/>
</dbReference>
<evidence type="ECO:0000313" key="10">
    <source>
        <dbReference type="Proteomes" id="UP000281171"/>
    </source>
</evidence>
<comment type="catalytic activity">
    <reaction evidence="1 7">
        <text>an S-(2-hydroxyacyl)glutathione + H2O = a 2-hydroxy carboxylate + glutathione + H(+)</text>
        <dbReference type="Rhea" id="RHEA:21864"/>
        <dbReference type="ChEBI" id="CHEBI:15377"/>
        <dbReference type="ChEBI" id="CHEBI:15378"/>
        <dbReference type="ChEBI" id="CHEBI:57925"/>
        <dbReference type="ChEBI" id="CHEBI:58896"/>
        <dbReference type="ChEBI" id="CHEBI:71261"/>
        <dbReference type="EC" id="3.1.2.6"/>
    </reaction>
</comment>
<dbReference type="Pfam" id="PF16123">
    <property type="entry name" value="HAGH_C"/>
    <property type="match status" value="1"/>
</dbReference>
<feature type="domain" description="Metallo-beta-lactamase" evidence="8">
    <location>
        <begin position="11"/>
        <end position="199"/>
    </location>
</feature>
<evidence type="ECO:0000256" key="7">
    <source>
        <dbReference type="HAMAP-Rule" id="MF_01374"/>
    </source>
</evidence>
<feature type="binding site" evidence="7">
    <location>
        <position position="199"/>
    </location>
    <ligand>
        <name>Zn(2+)</name>
        <dbReference type="ChEBI" id="CHEBI:29105"/>
        <label>2</label>
    </ligand>
</feature>
<gene>
    <name evidence="7" type="primary">gloB</name>
    <name evidence="9" type="ORF">EBQ24_06415</name>
</gene>
<evidence type="ECO:0000256" key="5">
    <source>
        <dbReference type="ARBA" id="ARBA00022801"/>
    </source>
</evidence>
<evidence type="ECO:0000256" key="1">
    <source>
        <dbReference type="ARBA" id="ARBA00001623"/>
    </source>
</evidence>
<dbReference type="AlphaFoldDB" id="A0A3M6R2V3"/>
<keyword evidence="5 7" id="KW-0378">Hydrolase</keyword>
<dbReference type="InterPro" id="IPR036866">
    <property type="entry name" value="RibonucZ/Hydroxyglut_hydro"/>
</dbReference>
<evidence type="ECO:0000256" key="6">
    <source>
        <dbReference type="ARBA" id="ARBA00022833"/>
    </source>
</evidence>
<feature type="binding site" evidence="7">
    <location>
        <position position="57"/>
    </location>
    <ligand>
        <name>Zn(2+)</name>
        <dbReference type="ChEBI" id="CHEBI:29105"/>
        <label>2</label>
    </ligand>
</feature>
<dbReference type="EC" id="3.1.2.6" evidence="7"/>
<dbReference type="UniPathway" id="UPA00619">
    <property type="reaction ID" value="UER00676"/>
</dbReference>
<dbReference type="SUPFAM" id="SSF56281">
    <property type="entry name" value="Metallo-hydrolase/oxidoreductase"/>
    <property type="match status" value="1"/>
</dbReference>
<dbReference type="InterPro" id="IPR032282">
    <property type="entry name" value="HAGH_C"/>
</dbReference>
<proteinExistence type="inferred from homology"/>
<evidence type="ECO:0000256" key="4">
    <source>
        <dbReference type="ARBA" id="ARBA00022723"/>
    </source>
</evidence>
<dbReference type="PIRSF" id="PIRSF005457">
    <property type="entry name" value="Glx"/>
    <property type="match status" value="1"/>
</dbReference>
<comment type="pathway">
    <text evidence="2 7">Secondary metabolite metabolism; methylglyoxal degradation; (R)-lactate from methylglyoxal: step 2/2.</text>
</comment>
<evidence type="ECO:0000256" key="2">
    <source>
        <dbReference type="ARBA" id="ARBA00004963"/>
    </source>
</evidence>
<keyword evidence="6 7" id="KW-0862">Zinc</keyword>
<dbReference type="Proteomes" id="UP000281171">
    <property type="component" value="Unassembled WGS sequence"/>
</dbReference>
<dbReference type="PANTHER" id="PTHR43705">
    <property type="entry name" value="HYDROXYACYLGLUTATHIONE HYDROLASE"/>
    <property type="match status" value="1"/>
</dbReference>
<dbReference type="InterPro" id="IPR001279">
    <property type="entry name" value="Metallo-B-lactamas"/>
</dbReference>
<comment type="caution">
    <text evidence="9">The sequence shown here is derived from an EMBL/GenBank/DDBJ whole genome shotgun (WGS) entry which is preliminary data.</text>
</comment>
<comment type="similarity">
    <text evidence="3 7">Belongs to the metallo-beta-lactamase superfamily. Glyoxalase II family.</text>
</comment>
<accession>A0A3M6R2V3</accession>
<feature type="binding site" evidence="7">
    <location>
        <position position="56"/>
    </location>
    <ligand>
        <name>Zn(2+)</name>
        <dbReference type="ChEBI" id="CHEBI:29105"/>
        <label>2</label>
    </ligand>
</feature>
<name>A0A3M6R2V3_9BURK</name>
<keyword evidence="4 7" id="KW-0479">Metal-binding</keyword>
<evidence type="ECO:0000256" key="3">
    <source>
        <dbReference type="ARBA" id="ARBA00006759"/>
    </source>
</evidence>
<dbReference type="SMART" id="SM00849">
    <property type="entry name" value="Lactamase_B"/>
    <property type="match status" value="1"/>
</dbReference>
<dbReference type="GO" id="GO:0046872">
    <property type="term" value="F:metal ion binding"/>
    <property type="evidence" value="ECO:0007669"/>
    <property type="project" value="UniProtKB-KW"/>
</dbReference>
<feature type="binding site" evidence="7">
    <location>
        <position position="110"/>
    </location>
    <ligand>
        <name>Zn(2+)</name>
        <dbReference type="ChEBI" id="CHEBI:29105"/>
        <label>1</label>
    </ligand>
</feature>
<feature type="binding site" evidence="7">
    <location>
        <position position="161"/>
    </location>
    <ligand>
        <name>Zn(2+)</name>
        <dbReference type="ChEBI" id="CHEBI:29105"/>
        <label>2</label>
    </ligand>
</feature>
<protein>
    <recommendedName>
        <fullName evidence="7">Hydroxyacylglutathione hydrolase</fullName>
        <ecNumber evidence="7">3.1.2.6</ecNumber>
    </recommendedName>
    <alternativeName>
        <fullName evidence="7">Glyoxalase II</fullName>
        <shortName evidence="7">Glx II</shortName>
    </alternativeName>
</protein>
<feature type="binding site" evidence="7">
    <location>
        <position position="54"/>
    </location>
    <ligand>
        <name>Zn(2+)</name>
        <dbReference type="ChEBI" id="CHEBI:29105"/>
        <label>1</label>
    </ligand>
</feature>
<dbReference type="PANTHER" id="PTHR43705:SF1">
    <property type="entry name" value="HYDROXYACYLGLUTATHIONE HYDROLASE GLOB"/>
    <property type="match status" value="1"/>
</dbReference>
<dbReference type="HAMAP" id="MF_01374">
    <property type="entry name" value="Glyoxalase_2"/>
    <property type="match status" value="1"/>
</dbReference>
<feature type="binding site" evidence="7">
    <location>
        <position position="161"/>
    </location>
    <ligand>
        <name>Zn(2+)</name>
        <dbReference type="ChEBI" id="CHEBI:29105"/>
        <label>1</label>
    </ligand>
</feature>
<dbReference type="Pfam" id="PF00753">
    <property type="entry name" value="Lactamase_B"/>
    <property type="match status" value="1"/>
</dbReference>
<evidence type="ECO:0000313" key="9">
    <source>
        <dbReference type="EMBL" id="RMX09555.1"/>
    </source>
</evidence>
<sequence length="290" mass="30754">MHLQALPALNDNYIWLLHDGRRALVVDPGEAAPVQAALAQAGLQLDAIFITHHHGDHTGGVAALKQASGARVIGPAHERQPVAHVDAPLHAGQRVQALGLDWQSLDVPGHTAGHLAFFTEAAALAATGGLADPTDWPLPGDALPSPASPSSSPSPILFCGDTLFCAGCGRLFEGTAAQMLASLDALAALPDATLVCCAHEYTLGNMAFAAAVEADNVQLQHAWQQAKRLRQHMLPTLPSRLALERQINPFLRSRTPAVRAALHHAHKAPEPALADDAAWFAALREWKNQF</sequence>
<evidence type="ECO:0000259" key="8">
    <source>
        <dbReference type="SMART" id="SM00849"/>
    </source>
</evidence>
<dbReference type="CDD" id="cd07723">
    <property type="entry name" value="hydroxyacylglutathione_hydrolase_MBL-fold"/>
    <property type="match status" value="1"/>
</dbReference>
<comment type="cofactor">
    <cofactor evidence="7">
        <name>Zn(2+)</name>
        <dbReference type="ChEBI" id="CHEBI:29105"/>
    </cofactor>
    <text evidence="7">Binds 2 Zn(2+) ions per subunit.</text>
</comment>
<dbReference type="InterPro" id="IPR050110">
    <property type="entry name" value="Glyoxalase_II_hydrolase"/>
</dbReference>
<organism evidence="9 10">
    <name type="scientific">Allofranklinella schreckenbergeri</name>
    <dbReference type="NCBI Taxonomy" id="1076744"/>
    <lineage>
        <taxon>Bacteria</taxon>
        <taxon>Pseudomonadati</taxon>
        <taxon>Pseudomonadota</taxon>
        <taxon>Betaproteobacteria</taxon>
        <taxon>Burkholderiales</taxon>
        <taxon>Comamonadaceae</taxon>
        <taxon>Allofranklinella</taxon>
    </lineage>
</organism>
<dbReference type="GO" id="GO:0019243">
    <property type="term" value="P:methylglyoxal catabolic process to D-lactate via S-lactoyl-glutathione"/>
    <property type="evidence" value="ECO:0007669"/>
    <property type="project" value="InterPro"/>
</dbReference>
<reference evidence="9 10" key="1">
    <citation type="submission" date="2018-10" db="EMBL/GenBank/DDBJ databases">
        <title>Comamonadaceae CDC group NO-1 genome sequencing and assembly.</title>
        <authorList>
            <person name="Bernier A.-M."/>
            <person name="Bernard K."/>
        </authorList>
    </citation>
    <scope>NUCLEOTIDE SEQUENCE [LARGE SCALE GENOMIC DNA]</scope>
    <source>
        <strain evidence="9 10">NML180581</strain>
    </source>
</reference>
<comment type="function">
    <text evidence="7">Thiolesterase that catalyzes the hydrolysis of S-D-lactoyl-glutathione to form glutathione and D-lactic acid.</text>
</comment>
<dbReference type="InterPro" id="IPR017782">
    <property type="entry name" value="Hydroxyacylglutathione_Hdrlase"/>
</dbReference>
<dbReference type="RefSeq" id="WP_122248223.1">
    <property type="nucleotide sequence ID" value="NZ_RDQK01000013.1"/>
</dbReference>
<dbReference type="GO" id="GO:0004416">
    <property type="term" value="F:hydroxyacylglutathione hydrolase activity"/>
    <property type="evidence" value="ECO:0007669"/>
    <property type="project" value="UniProtKB-UniRule"/>
</dbReference>
<dbReference type="EMBL" id="RDQK01000013">
    <property type="protein sequence ID" value="RMX09555.1"/>
    <property type="molecule type" value="Genomic_DNA"/>
</dbReference>